<keyword evidence="1" id="KW-0812">Transmembrane</keyword>
<gene>
    <name evidence="2" type="ORF">BG60_30460</name>
</gene>
<reference evidence="2 3" key="1">
    <citation type="submission" date="2014-03" db="EMBL/GenBank/DDBJ databases">
        <title>Draft Genome Sequences of Four Burkholderia Strains.</title>
        <authorList>
            <person name="Liu X.Y."/>
            <person name="Li C.X."/>
            <person name="Xu J.H."/>
        </authorList>
    </citation>
    <scope>NUCLEOTIDE SEQUENCE [LARGE SCALE GENOMIC DNA]</scope>
    <source>
        <strain evidence="2 3">OP-1</strain>
    </source>
</reference>
<evidence type="ECO:0000313" key="2">
    <source>
        <dbReference type="EMBL" id="KDR25291.1"/>
    </source>
</evidence>
<name>A0A656QBF4_9BURK</name>
<feature type="transmembrane region" description="Helical" evidence="1">
    <location>
        <begin position="125"/>
        <end position="151"/>
    </location>
</feature>
<comment type="caution">
    <text evidence="2">The sequence shown here is derived from an EMBL/GenBank/DDBJ whole genome shotgun (WGS) entry which is preliminary data.</text>
</comment>
<dbReference type="Proteomes" id="UP000027451">
    <property type="component" value="Unassembled WGS sequence"/>
</dbReference>
<evidence type="ECO:0008006" key="4">
    <source>
        <dbReference type="Google" id="ProtNLM"/>
    </source>
</evidence>
<feature type="transmembrane region" description="Helical" evidence="1">
    <location>
        <begin position="20"/>
        <end position="40"/>
    </location>
</feature>
<sequence>MHPRVPTDEGLTQVEKRRLWIYAGAGFFISPGAWLLQVIVSETVSAQTCDAMTTPLRSPGVTHMHTWLYATSALALAISIVCAALSTYGFALLHARQNSIRAQGDPNELKEQPRREQEEISRKRFIALCSALIGCGFVVGLVFTILAEVFLDSCSQWH</sequence>
<protein>
    <recommendedName>
        <fullName evidence="4">Transmembrane protein</fullName>
    </recommendedName>
</protein>
<dbReference type="OrthoDB" id="5572070at2"/>
<keyword evidence="1" id="KW-0472">Membrane</keyword>
<evidence type="ECO:0000313" key="3">
    <source>
        <dbReference type="Proteomes" id="UP000027451"/>
    </source>
</evidence>
<proteinExistence type="predicted"/>
<dbReference type="EMBL" id="JFHD01000050">
    <property type="protein sequence ID" value="KDR25291.1"/>
    <property type="molecule type" value="Genomic_DNA"/>
</dbReference>
<feature type="transmembrane region" description="Helical" evidence="1">
    <location>
        <begin position="67"/>
        <end position="93"/>
    </location>
</feature>
<dbReference type="AlphaFoldDB" id="A0A656QBF4"/>
<accession>A0A656QBF4</accession>
<keyword evidence="1" id="KW-1133">Transmembrane helix</keyword>
<evidence type="ECO:0000256" key="1">
    <source>
        <dbReference type="SAM" id="Phobius"/>
    </source>
</evidence>
<organism evidence="2 3">
    <name type="scientific">Caballeronia zhejiangensis</name>
    <dbReference type="NCBI Taxonomy" id="871203"/>
    <lineage>
        <taxon>Bacteria</taxon>
        <taxon>Pseudomonadati</taxon>
        <taxon>Pseudomonadota</taxon>
        <taxon>Betaproteobacteria</taxon>
        <taxon>Burkholderiales</taxon>
        <taxon>Burkholderiaceae</taxon>
        <taxon>Caballeronia</taxon>
    </lineage>
</organism>
<keyword evidence="3" id="KW-1185">Reference proteome</keyword>